<evidence type="ECO:0000256" key="2">
    <source>
        <dbReference type="ARBA" id="ARBA00023002"/>
    </source>
</evidence>
<dbReference type="OrthoDB" id="9771883at2"/>
<evidence type="ECO:0000256" key="1">
    <source>
        <dbReference type="ARBA" id="ARBA00009463"/>
    </source>
</evidence>
<dbReference type="GO" id="GO:0070403">
    <property type="term" value="F:NAD+ binding"/>
    <property type="evidence" value="ECO:0007669"/>
    <property type="project" value="InterPro"/>
</dbReference>
<dbReference type="InterPro" id="IPR008927">
    <property type="entry name" value="6-PGluconate_DH-like_C_sf"/>
</dbReference>
<dbReference type="GeneID" id="44998496"/>
<dbReference type="PANTHER" id="PTHR48075:SF5">
    <property type="entry name" value="3-HYDROXYBUTYRYL-COA DEHYDROGENASE"/>
    <property type="match status" value="1"/>
</dbReference>
<dbReference type="PATRIC" id="fig|272562.8.peg.2216"/>
<dbReference type="Proteomes" id="UP000000814">
    <property type="component" value="Chromosome"/>
</dbReference>
<dbReference type="PIR" id="E97147">
    <property type="entry name" value="E97147"/>
</dbReference>
<dbReference type="Gene3D" id="1.10.1040.50">
    <property type="match status" value="1"/>
</dbReference>
<dbReference type="STRING" id="272562.CA_C2009"/>
<accession>Q97HK2</accession>
<dbReference type="eggNOG" id="COG1250">
    <property type="taxonomic scope" value="Bacteria"/>
</dbReference>
<dbReference type="PANTHER" id="PTHR48075">
    <property type="entry name" value="3-HYDROXYACYL-COA DEHYDROGENASE FAMILY PROTEIN"/>
    <property type="match status" value="1"/>
</dbReference>
<feature type="domain" description="3-hydroxyacyl-CoA dehydrogenase C-terminal" evidence="4">
    <location>
        <begin position="184"/>
        <end position="279"/>
    </location>
</feature>
<evidence type="ECO:0000313" key="6">
    <source>
        <dbReference type="EMBL" id="AAK79968.1"/>
    </source>
</evidence>
<dbReference type="InterPro" id="IPR022694">
    <property type="entry name" value="3-OHacyl-CoA_DH"/>
</dbReference>
<keyword evidence="7" id="KW-1185">Reference proteome</keyword>
<gene>
    <name evidence="6" type="primary">mmgB</name>
    <name evidence="6" type="ordered locus">CA_C2009</name>
</gene>
<dbReference type="Pfam" id="PF00725">
    <property type="entry name" value="3HCDH"/>
    <property type="match status" value="1"/>
</dbReference>
<dbReference type="Pfam" id="PF02737">
    <property type="entry name" value="3HCDH_N"/>
    <property type="match status" value="1"/>
</dbReference>
<dbReference type="EMBL" id="AE001437">
    <property type="protein sequence ID" value="AAK79968.1"/>
    <property type="molecule type" value="Genomic_DNA"/>
</dbReference>
<feature type="site" description="Important for catalytic activity" evidence="3">
    <location>
        <position position="137"/>
    </location>
</feature>
<feature type="domain" description="3-hydroxyacyl-CoA dehydrogenase NAD binding" evidence="5">
    <location>
        <begin position="3"/>
        <end position="177"/>
    </location>
</feature>
<dbReference type="PIRSF" id="PIRSF000105">
    <property type="entry name" value="HCDH"/>
    <property type="match status" value="1"/>
</dbReference>
<evidence type="ECO:0000256" key="3">
    <source>
        <dbReference type="PIRSR" id="PIRSR000105-1"/>
    </source>
</evidence>
<dbReference type="GO" id="GO:0006631">
    <property type="term" value="P:fatty acid metabolic process"/>
    <property type="evidence" value="ECO:0007669"/>
    <property type="project" value="InterPro"/>
</dbReference>
<evidence type="ECO:0000313" key="7">
    <source>
        <dbReference type="Proteomes" id="UP000000814"/>
    </source>
</evidence>
<proteinExistence type="inferred from homology"/>
<dbReference type="SMR" id="Q97HK2"/>
<dbReference type="SUPFAM" id="SSF51735">
    <property type="entry name" value="NAD(P)-binding Rossmann-fold domains"/>
    <property type="match status" value="1"/>
</dbReference>
<reference evidence="6 7" key="1">
    <citation type="journal article" date="2001" name="J. Bacteriol.">
        <title>Genome sequence and comparative analysis of the solvent-producing bacterium Clostridium acetobutylicum.</title>
        <authorList>
            <person name="Nolling J."/>
            <person name="Breton G."/>
            <person name="Omelchenko M.V."/>
            <person name="Makarova K.S."/>
            <person name="Zeng Q."/>
            <person name="Gibson R."/>
            <person name="Lee H.M."/>
            <person name="Dubois J."/>
            <person name="Qiu D."/>
            <person name="Hitti J."/>
            <person name="Wolf Y.I."/>
            <person name="Tatusov R.L."/>
            <person name="Sabathe F."/>
            <person name="Doucette-Stamm L."/>
            <person name="Soucaille P."/>
            <person name="Daly M.J."/>
            <person name="Bennett G.N."/>
            <person name="Koonin E.V."/>
            <person name="Smith D.R."/>
        </authorList>
    </citation>
    <scope>NUCLEOTIDE SEQUENCE [LARGE SCALE GENOMIC DNA]</scope>
    <source>
        <strain evidence="7">ATCC 824 / DSM 792 / JCM 1419 / LMG 5710 / VKM B-1787</strain>
    </source>
</reference>
<keyword evidence="2" id="KW-0560">Oxidoreductase</keyword>
<sequence>MEIGIIGKGKMGRDIFNYISMFDYKVILICRQAEQVEEVKSSIEKQLRKKLKRNLITEEEYNSKKDAYKVTDNIQDLKNCDIIIEAIYEDEVLKQNILGDVEKIVKDECILATNTSSIPLEIVFAKCVKKERCLGLHFFFPVKIIDFVEINELRCTESRYVETIVQFLTTIGKTSLDLDEKSNFVLTRILTTIVIQIYVIYKENYLSIEQIEKEVKQNFLTFGGFEIIDATGINIIIKAIENFNSPRYEKLYNILHYNAKKALEQGFAGGSNNKGIIEYELKYLKKPFKLKEDELDKYKKNVILRLQSLLINEMAFYINNTGIQKQKISNAIEEVLGLRENPIAMLKRIGIEEVKTSLVSSYKAQENELYYPVELLALI</sequence>
<dbReference type="InterPro" id="IPR006108">
    <property type="entry name" value="3HC_DH_C"/>
</dbReference>
<dbReference type="AlphaFoldDB" id="Q97HK2"/>
<dbReference type="GO" id="GO:0016616">
    <property type="term" value="F:oxidoreductase activity, acting on the CH-OH group of donors, NAD or NADP as acceptor"/>
    <property type="evidence" value="ECO:0007669"/>
    <property type="project" value="InterPro"/>
</dbReference>
<dbReference type="HOGENOM" id="CLU_009834_2_0_9"/>
<evidence type="ECO:0000259" key="5">
    <source>
        <dbReference type="Pfam" id="PF02737"/>
    </source>
</evidence>
<dbReference type="KEGG" id="cac:CA_C2009"/>
<comment type="similarity">
    <text evidence="1">Belongs to the 3-hydroxyacyl-CoA dehydrogenase family.</text>
</comment>
<protein>
    <submittedName>
        <fullName evidence="6">3-Hydroxyacyl-CoA dehydrogenase</fullName>
    </submittedName>
</protein>
<dbReference type="SUPFAM" id="SSF48179">
    <property type="entry name" value="6-phosphogluconate dehydrogenase C-terminal domain-like"/>
    <property type="match status" value="1"/>
</dbReference>
<dbReference type="Gene3D" id="3.40.50.720">
    <property type="entry name" value="NAD(P)-binding Rossmann-like Domain"/>
    <property type="match status" value="1"/>
</dbReference>
<organism evidence="6 7">
    <name type="scientific">Clostridium acetobutylicum (strain ATCC 824 / DSM 792 / JCM 1419 / IAM 19013 / LMG 5710 / NBRC 13948 / NRRL B-527 / VKM B-1787 / 2291 / W)</name>
    <dbReference type="NCBI Taxonomy" id="272562"/>
    <lineage>
        <taxon>Bacteria</taxon>
        <taxon>Bacillati</taxon>
        <taxon>Bacillota</taxon>
        <taxon>Clostridia</taxon>
        <taxon>Eubacteriales</taxon>
        <taxon>Clostridiaceae</taxon>
        <taxon>Clostridium</taxon>
    </lineage>
</organism>
<dbReference type="RefSeq" id="WP_010965309.1">
    <property type="nucleotide sequence ID" value="NC_003030.1"/>
</dbReference>
<name>Q97HK2_CLOAB</name>
<dbReference type="InterPro" id="IPR036291">
    <property type="entry name" value="NAD(P)-bd_dom_sf"/>
</dbReference>
<evidence type="ECO:0000259" key="4">
    <source>
        <dbReference type="Pfam" id="PF00725"/>
    </source>
</evidence>
<dbReference type="InterPro" id="IPR006176">
    <property type="entry name" value="3-OHacyl-CoA_DH_NAD-bd"/>
</dbReference>